<name>A0ACC3NV53_9PEZI</name>
<proteinExistence type="predicted"/>
<evidence type="ECO:0000313" key="2">
    <source>
        <dbReference type="Proteomes" id="UP001281147"/>
    </source>
</evidence>
<evidence type="ECO:0000313" key="1">
    <source>
        <dbReference type="EMBL" id="KAK3723699.1"/>
    </source>
</evidence>
<dbReference type="EMBL" id="JAUTXU010000008">
    <property type="protein sequence ID" value="KAK3723699.1"/>
    <property type="molecule type" value="Genomic_DNA"/>
</dbReference>
<accession>A0ACC3NV53</accession>
<keyword evidence="2" id="KW-1185">Reference proteome</keyword>
<gene>
    <name evidence="1" type="ORF">LTR37_001580</name>
</gene>
<organism evidence="1 2">
    <name type="scientific">Vermiconidia calcicola</name>
    <dbReference type="NCBI Taxonomy" id="1690605"/>
    <lineage>
        <taxon>Eukaryota</taxon>
        <taxon>Fungi</taxon>
        <taxon>Dikarya</taxon>
        <taxon>Ascomycota</taxon>
        <taxon>Pezizomycotina</taxon>
        <taxon>Dothideomycetes</taxon>
        <taxon>Dothideomycetidae</taxon>
        <taxon>Mycosphaerellales</taxon>
        <taxon>Extremaceae</taxon>
        <taxon>Vermiconidia</taxon>
    </lineage>
</organism>
<reference evidence="1" key="1">
    <citation type="submission" date="2023-07" db="EMBL/GenBank/DDBJ databases">
        <title>Black Yeasts Isolated from many extreme environments.</title>
        <authorList>
            <person name="Coleine C."/>
            <person name="Stajich J.E."/>
            <person name="Selbmann L."/>
        </authorList>
    </citation>
    <scope>NUCLEOTIDE SEQUENCE</scope>
    <source>
        <strain evidence="1">CCFEE 5714</strain>
    </source>
</reference>
<protein>
    <submittedName>
        <fullName evidence="1">Uncharacterized protein</fullName>
    </submittedName>
</protein>
<dbReference type="Proteomes" id="UP001281147">
    <property type="component" value="Unassembled WGS sequence"/>
</dbReference>
<comment type="caution">
    <text evidence="1">The sequence shown here is derived from an EMBL/GenBank/DDBJ whole genome shotgun (WGS) entry which is preliminary data.</text>
</comment>
<sequence length="149" mass="16688">MQRKLFLAADPSANEDTPVLNSMFLNDHFSAETAVGLKYNLNVPFSDLHRARRGSVVTPSYEHMLICQPPLNSFARDRDPPVQLAWLMVRSPYGREYGVYNRVDGVSTIGNLVDSIGQCLEDRPGRHCSEVYAWVAKPAPEFCVGLESM</sequence>